<feature type="binding site" evidence="14">
    <location>
        <position position="83"/>
    </location>
    <ligand>
        <name>Ca(2+)</name>
        <dbReference type="ChEBI" id="CHEBI:29108"/>
        <label>1</label>
    </ligand>
</feature>
<dbReference type="GO" id="GO:0006979">
    <property type="term" value="P:response to oxidative stress"/>
    <property type="evidence" value="ECO:0007669"/>
    <property type="project" value="InterPro"/>
</dbReference>
<dbReference type="InterPro" id="IPR010255">
    <property type="entry name" value="Haem_peroxidase_sf"/>
</dbReference>
<dbReference type="EMBL" id="QJKJ01003443">
    <property type="protein sequence ID" value="RDX98479.1"/>
    <property type="molecule type" value="Genomic_DNA"/>
</dbReference>
<dbReference type="GO" id="GO:0046872">
    <property type="term" value="F:metal ion binding"/>
    <property type="evidence" value="ECO:0007669"/>
    <property type="project" value="UniProtKB-KW"/>
</dbReference>
<feature type="active site" description="Proton acceptor" evidence="13">
    <location>
        <position position="82"/>
    </location>
</feature>
<dbReference type="InterPro" id="IPR019794">
    <property type="entry name" value="Peroxidases_AS"/>
</dbReference>
<dbReference type="PRINTS" id="PR00458">
    <property type="entry name" value="PEROXIDASE"/>
</dbReference>
<comment type="cofactor">
    <cofactor evidence="14">
        <name>Ca(2+)</name>
        <dbReference type="ChEBI" id="CHEBI:29108"/>
    </cofactor>
    <text evidence="14">Binds 2 calcium ions per subunit.</text>
</comment>
<evidence type="ECO:0000256" key="10">
    <source>
        <dbReference type="ARBA" id="ARBA00023002"/>
    </source>
</evidence>
<evidence type="ECO:0000256" key="11">
    <source>
        <dbReference type="ARBA" id="ARBA00023004"/>
    </source>
</evidence>
<dbReference type="PANTHER" id="PTHR31517:SF59">
    <property type="entry name" value="PEROXIDASE"/>
    <property type="match status" value="1"/>
</dbReference>
<sequence length="159" mass="17377">GPRQSIVKVNNHERSRSIAYTHIGTSSCLAIHANTTRIPRQLSVNYYAKSCPQLEQLVASVTSQQFKQSPVSGPATIRLLFHDCFVGGCDASILIASKPGSKELAEKDAEDNRDLKMEGFETVRKAKELVERKCPGVVSCADILVIAARDYVHLVSCSC</sequence>
<dbReference type="STRING" id="157652.A0A371H6Q0"/>
<evidence type="ECO:0000313" key="19">
    <source>
        <dbReference type="EMBL" id="RDX98479.1"/>
    </source>
</evidence>
<keyword evidence="7" id="KW-0349">Heme</keyword>
<keyword evidence="8 14" id="KW-0479">Metal-binding</keyword>
<keyword evidence="16" id="KW-1015">Disulfide bond</keyword>
<dbReference type="Pfam" id="PF00141">
    <property type="entry name" value="peroxidase"/>
    <property type="match status" value="1"/>
</dbReference>
<evidence type="ECO:0000256" key="13">
    <source>
        <dbReference type="PIRSR" id="PIRSR600823-1"/>
    </source>
</evidence>
<dbReference type="AlphaFoldDB" id="A0A371H6Q0"/>
<comment type="cofactor">
    <cofactor evidence="2">
        <name>heme b</name>
        <dbReference type="ChEBI" id="CHEBI:60344"/>
    </cofactor>
</comment>
<keyword evidence="6 19" id="KW-0575">Peroxidase</keyword>
<evidence type="ECO:0000256" key="16">
    <source>
        <dbReference type="PIRSR" id="PIRSR600823-5"/>
    </source>
</evidence>
<keyword evidence="5" id="KW-0964">Secreted</keyword>
<evidence type="ECO:0000256" key="3">
    <source>
        <dbReference type="ARBA" id="ARBA00002322"/>
    </source>
</evidence>
<reference evidence="19" key="1">
    <citation type="submission" date="2018-05" db="EMBL/GenBank/DDBJ databases">
        <title>Draft genome of Mucuna pruriens seed.</title>
        <authorList>
            <person name="Nnadi N.E."/>
            <person name="Vos R."/>
            <person name="Hasami M.H."/>
            <person name="Devisetty U.K."/>
            <person name="Aguiy J.C."/>
        </authorList>
    </citation>
    <scope>NUCLEOTIDE SEQUENCE [LARGE SCALE GENOMIC DNA]</scope>
    <source>
        <strain evidence="19">JCA_2017</strain>
    </source>
</reference>
<feature type="non-terminal residue" evidence="19">
    <location>
        <position position="159"/>
    </location>
</feature>
<evidence type="ECO:0000256" key="17">
    <source>
        <dbReference type="RuleBase" id="RU004241"/>
    </source>
</evidence>
<name>A0A371H6Q0_MUCPR</name>
<organism evidence="19 20">
    <name type="scientific">Mucuna pruriens</name>
    <name type="common">Velvet bean</name>
    <name type="synonym">Dolichos pruriens</name>
    <dbReference type="NCBI Taxonomy" id="157652"/>
    <lineage>
        <taxon>Eukaryota</taxon>
        <taxon>Viridiplantae</taxon>
        <taxon>Streptophyta</taxon>
        <taxon>Embryophyta</taxon>
        <taxon>Tracheophyta</taxon>
        <taxon>Spermatophyta</taxon>
        <taxon>Magnoliopsida</taxon>
        <taxon>eudicotyledons</taxon>
        <taxon>Gunneridae</taxon>
        <taxon>Pentapetalae</taxon>
        <taxon>rosids</taxon>
        <taxon>fabids</taxon>
        <taxon>Fabales</taxon>
        <taxon>Fabaceae</taxon>
        <taxon>Papilionoideae</taxon>
        <taxon>50 kb inversion clade</taxon>
        <taxon>NPAAA clade</taxon>
        <taxon>indigoferoid/millettioid clade</taxon>
        <taxon>Phaseoleae</taxon>
        <taxon>Mucuna</taxon>
    </lineage>
</organism>
<comment type="catalytic activity">
    <reaction evidence="1">
        <text>2 a phenolic donor + H2O2 = 2 a phenolic radical donor + 2 H2O</text>
        <dbReference type="Rhea" id="RHEA:56136"/>
        <dbReference type="ChEBI" id="CHEBI:15377"/>
        <dbReference type="ChEBI" id="CHEBI:16240"/>
        <dbReference type="ChEBI" id="CHEBI:139520"/>
        <dbReference type="ChEBI" id="CHEBI:139521"/>
        <dbReference type="EC" id="1.11.1.7"/>
    </reaction>
</comment>
<accession>A0A371H6Q0</accession>
<evidence type="ECO:0000256" key="12">
    <source>
        <dbReference type="ARBA" id="ARBA00023324"/>
    </source>
</evidence>
<dbReference type="PROSITE" id="PS50873">
    <property type="entry name" value="PEROXIDASE_4"/>
    <property type="match status" value="1"/>
</dbReference>
<feature type="binding site" evidence="14">
    <location>
        <position position="90"/>
    </location>
    <ligand>
        <name>Ca(2+)</name>
        <dbReference type="ChEBI" id="CHEBI:29108"/>
        <label>1</label>
    </ligand>
</feature>
<feature type="binding site" evidence="14">
    <location>
        <position position="106"/>
    </location>
    <ligand>
        <name>Ca(2+)</name>
        <dbReference type="ChEBI" id="CHEBI:29108"/>
        <label>1</label>
    </ligand>
</feature>
<dbReference type="PANTHER" id="PTHR31517">
    <property type="match status" value="1"/>
</dbReference>
<evidence type="ECO:0000256" key="9">
    <source>
        <dbReference type="ARBA" id="ARBA00022837"/>
    </source>
</evidence>
<evidence type="ECO:0000256" key="15">
    <source>
        <dbReference type="PIRSR" id="PIRSR600823-4"/>
    </source>
</evidence>
<dbReference type="EC" id="1.11.1.7" evidence="4"/>
<feature type="non-terminal residue" evidence="19">
    <location>
        <position position="1"/>
    </location>
</feature>
<feature type="site" description="Transition state stabilizer" evidence="15">
    <location>
        <position position="78"/>
    </location>
</feature>
<protein>
    <recommendedName>
        <fullName evidence="4">peroxidase</fullName>
        <ecNumber evidence="4">1.11.1.7</ecNumber>
    </recommendedName>
</protein>
<evidence type="ECO:0000313" key="20">
    <source>
        <dbReference type="Proteomes" id="UP000257109"/>
    </source>
</evidence>
<gene>
    <name evidence="19" type="primary">PER19</name>
    <name evidence="19" type="ORF">CR513_18587</name>
</gene>
<feature type="binding site" evidence="14">
    <location>
        <position position="86"/>
    </location>
    <ligand>
        <name>Ca(2+)</name>
        <dbReference type="ChEBI" id="CHEBI:29108"/>
        <label>1</label>
    </ligand>
</feature>
<keyword evidence="10" id="KW-0560">Oxidoreductase</keyword>
<dbReference type="OrthoDB" id="2113341at2759"/>
<evidence type="ECO:0000256" key="6">
    <source>
        <dbReference type="ARBA" id="ARBA00022559"/>
    </source>
</evidence>
<dbReference type="InterPro" id="IPR000823">
    <property type="entry name" value="Peroxidase_pln"/>
</dbReference>
<comment type="caution">
    <text evidence="19">The sequence shown here is derived from an EMBL/GenBank/DDBJ whole genome shotgun (WGS) entry which is preliminary data.</text>
</comment>
<keyword evidence="11" id="KW-0408">Iron</keyword>
<dbReference type="InterPro" id="IPR002016">
    <property type="entry name" value="Haem_peroxidase"/>
</dbReference>
<comment type="similarity">
    <text evidence="17">Belongs to the peroxidase family.</text>
</comment>
<keyword evidence="12" id="KW-0376">Hydrogen peroxide</keyword>
<keyword evidence="20" id="KW-1185">Reference proteome</keyword>
<feature type="disulfide bond" evidence="16">
    <location>
        <begin position="51"/>
        <end position="134"/>
    </location>
</feature>
<evidence type="ECO:0000256" key="2">
    <source>
        <dbReference type="ARBA" id="ARBA00001970"/>
    </source>
</evidence>
<evidence type="ECO:0000256" key="1">
    <source>
        <dbReference type="ARBA" id="ARBA00000189"/>
    </source>
</evidence>
<dbReference type="GO" id="GO:0042744">
    <property type="term" value="P:hydrogen peroxide catabolic process"/>
    <property type="evidence" value="ECO:0007669"/>
    <property type="project" value="UniProtKB-KW"/>
</dbReference>
<dbReference type="SUPFAM" id="SSF48113">
    <property type="entry name" value="Heme-dependent peroxidases"/>
    <property type="match status" value="1"/>
</dbReference>
<proteinExistence type="inferred from homology"/>
<feature type="disulfide bond" evidence="16">
    <location>
        <begin position="84"/>
        <end position="89"/>
    </location>
</feature>
<evidence type="ECO:0000259" key="18">
    <source>
        <dbReference type="PROSITE" id="PS50873"/>
    </source>
</evidence>
<feature type="domain" description="Plant heme peroxidase family profile" evidence="18">
    <location>
        <begin position="41"/>
        <end position="159"/>
    </location>
</feature>
<evidence type="ECO:0000256" key="7">
    <source>
        <dbReference type="ARBA" id="ARBA00022617"/>
    </source>
</evidence>
<feature type="binding site" evidence="14">
    <location>
        <position position="92"/>
    </location>
    <ligand>
        <name>Ca(2+)</name>
        <dbReference type="ChEBI" id="CHEBI:29108"/>
        <label>1</label>
    </ligand>
</feature>
<feature type="binding site" evidence="14">
    <location>
        <position position="88"/>
    </location>
    <ligand>
        <name>Ca(2+)</name>
        <dbReference type="ChEBI" id="CHEBI:29108"/>
        <label>1</label>
    </ligand>
</feature>
<evidence type="ECO:0000256" key="5">
    <source>
        <dbReference type="ARBA" id="ARBA00022525"/>
    </source>
</evidence>
<dbReference type="Gene3D" id="1.10.520.10">
    <property type="match status" value="1"/>
</dbReference>
<evidence type="ECO:0000256" key="8">
    <source>
        <dbReference type="ARBA" id="ARBA00022723"/>
    </source>
</evidence>
<keyword evidence="9 14" id="KW-0106">Calcium</keyword>
<comment type="function">
    <text evidence="3">Removal of H(2)O(2), oxidation of toxic reductants, biosynthesis and degradation of lignin, suberization, auxin catabolism, response to environmental stresses such as wounding, pathogen attack and oxidative stress. These functions might be dependent on each isozyme/isoform in each plant tissue.</text>
</comment>
<dbReference type="PROSITE" id="PS00436">
    <property type="entry name" value="PEROXIDASE_2"/>
    <property type="match status" value="1"/>
</dbReference>
<evidence type="ECO:0000256" key="4">
    <source>
        <dbReference type="ARBA" id="ARBA00012313"/>
    </source>
</evidence>
<evidence type="ECO:0000256" key="14">
    <source>
        <dbReference type="PIRSR" id="PIRSR600823-3"/>
    </source>
</evidence>
<dbReference type="GO" id="GO:0020037">
    <property type="term" value="F:heme binding"/>
    <property type="evidence" value="ECO:0007669"/>
    <property type="project" value="InterPro"/>
</dbReference>
<dbReference type="GO" id="GO:0140825">
    <property type="term" value="F:lactoperoxidase activity"/>
    <property type="evidence" value="ECO:0007669"/>
    <property type="project" value="UniProtKB-EC"/>
</dbReference>
<dbReference type="PRINTS" id="PR00461">
    <property type="entry name" value="PLPEROXIDASE"/>
</dbReference>
<dbReference type="Proteomes" id="UP000257109">
    <property type="component" value="Unassembled WGS sequence"/>
</dbReference>